<dbReference type="InterPro" id="IPR019786">
    <property type="entry name" value="Zinc_finger_PHD-type_CS"/>
</dbReference>
<dbReference type="PANTHER" id="PTHR47162:SF9">
    <property type="entry name" value="PHD FINGER PROTEIN EHD3-LIKE"/>
    <property type="match status" value="1"/>
</dbReference>
<dbReference type="PROSITE" id="PS01359">
    <property type="entry name" value="ZF_PHD_1"/>
    <property type="match status" value="1"/>
</dbReference>
<feature type="domain" description="PHD-type" evidence="5">
    <location>
        <begin position="346"/>
        <end position="396"/>
    </location>
</feature>
<keyword evidence="1" id="KW-0479">Metal-binding</keyword>
<evidence type="ECO:0000313" key="7">
    <source>
        <dbReference type="EMBL" id="KAJ8450338.1"/>
    </source>
</evidence>
<proteinExistence type="predicted"/>
<dbReference type="OrthoDB" id="1903104at2759"/>
<evidence type="ECO:0000259" key="5">
    <source>
        <dbReference type="PROSITE" id="PS50016"/>
    </source>
</evidence>
<dbReference type="InterPro" id="IPR011011">
    <property type="entry name" value="Znf_FYVE_PHD"/>
</dbReference>
<dbReference type="InterPro" id="IPR001841">
    <property type="entry name" value="Znf_RING"/>
</dbReference>
<sequence>MADGVHEEDMKLAQQPTVQACEALIWDKMVVEERCNSSSNGVNGFLNGSSSASDGGGNGSLGIRTYKRRKREFCSLNCDLGEFEKAPCMSSSQSDDKMVKEPVDKALPKSPCEQASVPKISFHSIVNGSDDCSYQHWRSVLENMYRSLSPTEGGVGGISSSIRDALSIPHTIDTNFGKASVDCHDDPSHSHRNCIANGSSTAARVLSAVASNGSSSESGHPTVSRACERVFCGLLMSGKFASLCKLLSENFQGLKVEKLLDFSLVNTRIKGGVYEHTPMLFSSDIQQVWQRLHSIGNEMIALANNLSELSRVFCHEMAGATEPEASSDRKHEDPNLKWEEPGSSIFCTCKHCGEKSDGRDCLVCDSCEAMFHVSCIQPVVKEIPCKSWYCANCTAGGIESPHEDCAVCDRLNSHSGVNGLADAIPTYEDALDDDPESSDGIIETGVQVFRGSKRLNCKVCRCTLSNGDEFRVCEHKYCQYKCYHTRCLSNKELRSYGPRWYCPSCLCRVCLTDKDDDDLVMCDGCDHGYHIYCMNPPRTSIPRGKWFCPKCDAGIKAIRKVKMLYEGLEKEQKKSEGEGVAVISSKKSKLDFEATASGSGGMDMLLTAARTLKEEELAALDEH</sequence>
<name>A0A9Q1KVI9_9CARY</name>
<dbReference type="EMBL" id="JAKOGI010000016">
    <property type="protein sequence ID" value="KAJ8450338.1"/>
    <property type="molecule type" value="Genomic_DNA"/>
</dbReference>
<feature type="domain" description="RING-type" evidence="6">
    <location>
        <begin position="507"/>
        <end position="552"/>
    </location>
</feature>
<evidence type="ECO:0000259" key="6">
    <source>
        <dbReference type="PROSITE" id="PS50089"/>
    </source>
</evidence>
<dbReference type="SMART" id="SM00249">
    <property type="entry name" value="PHD"/>
    <property type="match status" value="3"/>
</dbReference>
<keyword evidence="3" id="KW-0862">Zinc</keyword>
<dbReference type="SMART" id="SM00184">
    <property type="entry name" value="RING"/>
    <property type="match status" value="3"/>
</dbReference>
<evidence type="ECO:0000256" key="2">
    <source>
        <dbReference type="ARBA" id="ARBA00022771"/>
    </source>
</evidence>
<comment type="caution">
    <text evidence="7">The sequence shown here is derived from an EMBL/GenBank/DDBJ whole genome shotgun (WGS) entry which is preliminary data.</text>
</comment>
<accession>A0A9Q1KVI9</accession>
<dbReference type="AlphaFoldDB" id="A0A9Q1KVI9"/>
<dbReference type="Gene3D" id="3.30.40.10">
    <property type="entry name" value="Zinc/RING finger domain, C3HC4 (zinc finger)"/>
    <property type="match status" value="1"/>
</dbReference>
<feature type="domain" description="PHD-type" evidence="5">
    <location>
        <begin position="504"/>
        <end position="554"/>
    </location>
</feature>
<gene>
    <name evidence="7" type="ORF">Cgig2_004795</name>
</gene>
<dbReference type="InterPro" id="IPR019787">
    <property type="entry name" value="Znf_PHD-finger"/>
</dbReference>
<dbReference type="PANTHER" id="PTHR47162">
    <property type="entry name" value="OS02G0192300 PROTEIN"/>
    <property type="match status" value="1"/>
</dbReference>
<dbReference type="InterPro" id="IPR013083">
    <property type="entry name" value="Znf_RING/FYVE/PHD"/>
</dbReference>
<dbReference type="PROSITE" id="PS50089">
    <property type="entry name" value="ZF_RING_2"/>
    <property type="match status" value="1"/>
</dbReference>
<protein>
    <submittedName>
        <fullName evidence="7">Uncharacterized protein</fullName>
    </submittedName>
</protein>
<dbReference type="Gene3D" id="2.30.30.1150">
    <property type="match status" value="1"/>
</dbReference>
<dbReference type="Proteomes" id="UP001153076">
    <property type="component" value="Unassembled WGS sequence"/>
</dbReference>
<dbReference type="Pfam" id="PF00628">
    <property type="entry name" value="PHD"/>
    <property type="match status" value="2"/>
</dbReference>
<keyword evidence="2 4" id="KW-0863">Zinc-finger</keyword>
<dbReference type="GO" id="GO:0008270">
    <property type="term" value="F:zinc ion binding"/>
    <property type="evidence" value="ECO:0007669"/>
    <property type="project" value="UniProtKB-KW"/>
</dbReference>
<dbReference type="PROSITE" id="PS50016">
    <property type="entry name" value="ZF_PHD_2"/>
    <property type="match status" value="2"/>
</dbReference>
<evidence type="ECO:0000256" key="3">
    <source>
        <dbReference type="ARBA" id="ARBA00022833"/>
    </source>
</evidence>
<organism evidence="7 8">
    <name type="scientific">Carnegiea gigantea</name>
    <dbReference type="NCBI Taxonomy" id="171969"/>
    <lineage>
        <taxon>Eukaryota</taxon>
        <taxon>Viridiplantae</taxon>
        <taxon>Streptophyta</taxon>
        <taxon>Embryophyta</taxon>
        <taxon>Tracheophyta</taxon>
        <taxon>Spermatophyta</taxon>
        <taxon>Magnoliopsida</taxon>
        <taxon>eudicotyledons</taxon>
        <taxon>Gunneridae</taxon>
        <taxon>Pentapetalae</taxon>
        <taxon>Caryophyllales</taxon>
        <taxon>Cactineae</taxon>
        <taxon>Cactaceae</taxon>
        <taxon>Cactoideae</taxon>
        <taxon>Echinocereeae</taxon>
        <taxon>Carnegiea</taxon>
    </lineage>
</organism>
<evidence type="ECO:0000313" key="8">
    <source>
        <dbReference type="Proteomes" id="UP001153076"/>
    </source>
</evidence>
<dbReference type="SUPFAM" id="SSF57903">
    <property type="entry name" value="FYVE/PHD zinc finger"/>
    <property type="match status" value="3"/>
</dbReference>
<dbReference type="InterPro" id="IPR001965">
    <property type="entry name" value="Znf_PHD"/>
</dbReference>
<keyword evidence="8" id="KW-1185">Reference proteome</keyword>
<evidence type="ECO:0000256" key="4">
    <source>
        <dbReference type="PROSITE-ProRule" id="PRU00175"/>
    </source>
</evidence>
<reference evidence="7" key="1">
    <citation type="submission" date="2022-04" db="EMBL/GenBank/DDBJ databases">
        <title>Carnegiea gigantea Genome sequencing and assembly v2.</title>
        <authorList>
            <person name="Copetti D."/>
            <person name="Sanderson M.J."/>
            <person name="Burquez A."/>
            <person name="Wojciechowski M.F."/>
        </authorList>
    </citation>
    <scope>NUCLEOTIDE SEQUENCE</scope>
    <source>
        <strain evidence="7">SGP5-SGP5p</strain>
        <tissue evidence="7">Aerial part</tissue>
    </source>
</reference>
<evidence type="ECO:0000256" key="1">
    <source>
        <dbReference type="ARBA" id="ARBA00022723"/>
    </source>
</evidence>